<accession>A0A9P8N743</accession>
<sequence>MAGNSSPDYKALFLKEAELRKQAEDQHKQEKRRNQHTTFTEFIRACHSLLSPSLKVETPSRSTRGTIPPPSGKYCPTRLRLWEDCPARQQAIYDAVRGYLQPPAKDASRLFSPLVELEGLARRFDRRPLSSEQDLESYERFAVEDHVHDVIAELCKIPEARQRFRLGNGVRFDNHANALDEAEVDLPEDKPANPHRSRPDQFCIHRIDDNNTTLLTTVEYKPPHKLSVENLRVGLRPMGFWEAVVKPDSIPVDEAARLKHNAERLVGAALVQEYHVMIQEGLGMSYLTNGLAQVLLHIPYDDPSTLCYYLCEPNMDVNAEDDQSFQQPTTAIARVLCLCLMSFSSPVRDQEWRNRARAGLHIWKTSFDHTRAQIPEEELQRTPPNSGYTGSQATSSDYASSEYLPSSPLDSHPGTGRRLSTRSRPGCSPSDTVNRSQREDSPDPDPNQGAPARKRGISQVASSPPTQRSTRQSTNDSGRGQRQHRIVPFCTQRCLLGLQRDAPLDANCPNVALHRQGQNGNRHLVTAGHLVHLLKRQLDEDLDHNCTPFGSCGAYGAPFKITCATYGYTIVGKGTTSRLWKEVSREADIYHVLRKAQGSAVPVFLGAIDLAKIYFLHGAGEIRHMLFMAWGGESTSRLKHGPAMWREISRSKNEIRALGVVHQDLRPDNILWNSELGRALIIDFHRSTLDRRPGGKRMTGIKRSLFSSEARDSKRLRVK</sequence>
<reference evidence="2" key="1">
    <citation type="submission" date="2021-08" db="EMBL/GenBank/DDBJ databases">
        <title>Global Aspergillus fumigatus from environmental and clinical sources.</title>
        <authorList>
            <person name="Barber A."/>
            <person name="Sae-Ong T."/>
        </authorList>
    </citation>
    <scope>NUCLEOTIDE SEQUENCE</scope>
    <source>
        <strain evidence="2">NRZ-2016-071</strain>
    </source>
</reference>
<dbReference type="SUPFAM" id="SSF56112">
    <property type="entry name" value="Protein kinase-like (PK-like)"/>
    <property type="match status" value="1"/>
</dbReference>
<evidence type="ECO:0000313" key="2">
    <source>
        <dbReference type="EMBL" id="KAH1896075.1"/>
    </source>
</evidence>
<dbReference type="EMBL" id="JAIBSC010000128">
    <property type="protein sequence ID" value="KAH1896075.1"/>
    <property type="molecule type" value="Genomic_DNA"/>
</dbReference>
<dbReference type="Gene3D" id="1.10.510.10">
    <property type="entry name" value="Transferase(Phosphotransferase) domain 1"/>
    <property type="match status" value="1"/>
</dbReference>
<dbReference type="OMA" id="KLTCTIY"/>
<evidence type="ECO:0008006" key="4">
    <source>
        <dbReference type="Google" id="ProtNLM"/>
    </source>
</evidence>
<organism evidence="2 3">
    <name type="scientific">Aspergillus fumigatus</name>
    <name type="common">Neosartorya fumigata</name>
    <dbReference type="NCBI Taxonomy" id="746128"/>
    <lineage>
        <taxon>Eukaryota</taxon>
        <taxon>Fungi</taxon>
        <taxon>Dikarya</taxon>
        <taxon>Ascomycota</taxon>
        <taxon>Pezizomycotina</taxon>
        <taxon>Eurotiomycetes</taxon>
        <taxon>Eurotiomycetidae</taxon>
        <taxon>Eurotiales</taxon>
        <taxon>Aspergillaceae</taxon>
        <taxon>Aspergillus</taxon>
        <taxon>Aspergillus subgen. Fumigati</taxon>
    </lineage>
</organism>
<name>A0A9P8N743_ASPFM</name>
<evidence type="ECO:0000256" key="1">
    <source>
        <dbReference type="SAM" id="MobiDB-lite"/>
    </source>
</evidence>
<evidence type="ECO:0000313" key="3">
    <source>
        <dbReference type="Proteomes" id="UP000813423"/>
    </source>
</evidence>
<comment type="caution">
    <text evidence="2">The sequence shown here is derived from an EMBL/GenBank/DDBJ whole genome shotgun (WGS) entry which is preliminary data.</text>
</comment>
<proteinExistence type="predicted"/>
<dbReference type="Pfam" id="PF06293">
    <property type="entry name" value="Kdo"/>
    <property type="match status" value="1"/>
</dbReference>
<feature type="compositionally biased region" description="Polar residues" evidence="1">
    <location>
        <begin position="459"/>
        <end position="480"/>
    </location>
</feature>
<dbReference type="AlphaFoldDB" id="A0A9P8N743"/>
<feature type="region of interest" description="Disordered" evidence="1">
    <location>
        <begin position="375"/>
        <end position="483"/>
    </location>
</feature>
<dbReference type="InterPro" id="IPR011009">
    <property type="entry name" value="Kinase-like_dom_sf"/>
</dbReference>
<dbReference type="Proteomes" id="UP000813423">
    <property type="component" value="Unassembled WGS sequence"/>
</dbReference>
<feature type="compositionally biased region" description="Polar residues" evidence="1">
    <location>
        <begin position="382"/>
        <end position="399"/>
    </location>
</feature>
<gene>
    <name evidence="2" type="ORF">KXV57_001485</name>
</gene>
<protein>
    <recommendedName>
        <fullName evidence="4">Protein kinase domain-containing protein</fullName>
    </recommendedName>
</protein>